<evidence type="ECO:0000313" key="4">
    <source>
        <dbReference type="Proteomes" id="UP000224567"/>
    </source>
</evidence>
<dbReference type="PROSITE" id="PS50181">
    <property type="entry name" value="FBOX"/>
    <property type="match status" value="1"/>
</dbReference>
<evidence type="ECO:0000313" key="3">
    <source>
        <dbReference type="EMBL" id="PHT53919.1"/>
    </source>
</evidence>
<sequence length="206" mass="23679">MEVVSTIYNVDNLGNAALLVKPCAPVSFIMSHFFESSECENVEVAYDSPRSYQCYGIDKRHKTDNKPDRLSALPDPLILHILSSCQMKDVMQTGVLSKRWRLLWTSAHNLSFSHSPESNCEKSLMRSVLNVLVWNLSSFVCVWAFPGFYINSESMKKLVIGGYLQQEHEDSDDDDDADKELTIVLLRWRLVDVFITKIQFSRMYKL</sequence>
<reference evidence="3 4" key="1">
    <citation type="journal article" date="2017" name="Genome Biol.">
        <title>New reference genome sequences of hot pepper reveal the massive evolution of plant disease-resistance genes by retroduplication.</title>
        <authorList>
            <person name="Kim S."/>
            <person name="Park J."/>
            <person name="Yeom S.I."/>
            <person name="Kim Y.M."/>
            <person name="Seo E."/>
            <person name="Kim K.T."/>
            <person name="Kim M.S."/>
            <person name="Lee J.M."/>
            <person name="Cheong K."/>
            <person name="Shin H.S."/>
            <person name="Kim S.B."/>
            <person name="Han K."/>
            <person name="Lee J."/>
            <person name="Park M."/>
            <person name="Lee H.A."/>
            <person name="Lee H.Y."/>
            <person name="Lee Y."/>
            <person name="Oh S."/>
            <person name="Lee J.H."/>
            <person name="Choi E."/>
            <person name="Choi E."/>
            <person name="Lee S.E."/>
            <person name="Jeon J."/>
            <person name="Kim H."/>
            <person name="Choi G."/>
            <person name="Song H."/>
            <person name="Lee J."/>
            <person name="Lee S.C."/>
            <person name="Kwon J.K."/>
            <person name="Lee H.Y."/>
            <person name="Koo N."/>
            <person name="Hong Y."/>
            <person name="Kim R.W."/>
            <person name="Kang W.H."/>
            <person name="Huh J.H."/>
            <person name="Kang B.C."/>
            <person name="Yang T.J."/>
            <person name="Lee Y.H."/>
            <person name="Bennetzen J.L."/>
            <person name="Choi D."/>
        </authorList>
    </citation>
    <scope>NUCLEOTIDE SEQUENCE [LARGE SCALE GENOMIC DNA]</scope>
    <source>
        <strain evidence="4">cv. PBC81</strain>
    </source>
</reference>
<keyword evidence="4" id="KW-1185">Reference proteome</keyword>
<dbReference type="Proteomes" id="UP000224567">
    <property type="component" value="Unassembled WGS sequence"/>
</dbReference>
<dbReference type="InterPro" id="IPR001810">
    <property type="entry name" value="F-box_dom"/>
</dbReference>
<feature type="transmembrane region" description="Helical" evidence="1">
    <location>
        <begin position="128"/>
        <end position="150"/>
    </location>
</feature>
<accession>A0A2G2X902</accession>
<evidence type="ECO:0000259" key="2">
    <source>
        <dbReference type="PROSITE" id="PS50181"/>
    </source>
</evidence>
<dbReference type="PANTHER" id="PTHR32212:SF454">
    <property type="entry name" value="F-BOX DOMAIN, LEUCINE-RICH REPEAT DOMAIN, L DOMAIN-CONTAINING PROTEIN"/>
    <property type="match status" value="1"/>
</dbReference>
<gene>
    <name evidence="3" type="ORF">CQW23_08381</name>
</gene>
<evidence type="ECO:0000256" key="1">
    <source>
        <dbReference type="SAM" id="Phobius"/>
    </source>
</evidence>
<dbReference type="Pfam" id="PF00646">
    <property type="entry name" value="F-box"/>
    <property type="match status" value="1"/>
</dbReference>
<keyword evidence="1" id="KW-0472">Membrane</keyword>
<dbReference type="AlphaFoldDB" id="A0A2G2X902"/>
<proteinExistence type="predicted"/>
<dbReference type="SUPFAM" id="SSF81383">
    <property type="entry name" value="F-box domain"/>
    <property type="match status" value="1"/>
</dbReference>
<protein>
    <recommendedName>
        <fullName evidence="2">F-box domain-containing protein</fullName>
    </recommendedName>
</protein>
<feature type="domain" description="F-box" evidence="2">
    <location>
        <begin position="67"/>
        <end position="115"/>
    </location>
</feature>
<dbReference type="OrthoDB" id="1258728at2759"/>
<name>A0A2G2X902_CAPBA</name>
<keyword evidence="1" id="KW-1133">Transmembrane helix</keyword>
<keyword evidence="1" id="KW-0812">Transmembrane</keyword>
<comment type="caution">
    <text evidence="3">The sequence shown here is derived from an EMBL/GenBank/DDBJ whole genome shotgun (WGS) entry which is preliminary data.</text>
</comment>
<dbReference type="PANTHER" id="PTHR32212">
    <property type="entry name" value="CYCLIN-LIKE F-BOX"/>
    <property type="match status" value="1"/>
</dbReference>
<organism evidence="3 4">
    <name type="scientific">Capsicum baccatum</name>
    <name type="common">Peruvian pepper</name>
    <dbReference type="NCBI Taxonomy" id="33114"/>
    <lineage>
        <taxon>Eukaryota</taxon>
        <taxon>Viridiplantae</taxon>
        <taxon>Streptophyta</taxon>
        <taxon>Embryophyta</taxon>
        <taxon>Tracheophyta</taxon>
        <taxon>Spermatophyta</taxon>
        <taxon>Magnoliopsida</taxon>
        <taxon>eudicotyledons</taxon>
        <taxon>Gunneridae</taxon>
        <taxon>Pentapetalae</taxon>
        <taxon>asterids</taxon>
        <taxon>lamiids</taxon>
        <taxon>Solanales</taxon>
        <taxon>Solanaceae</taxon>
        <taxon>Solanoideae</taxon>
        <taxon>Capsiceae</taxon>
        <taxon>Capsicum</taxon>
    </lineage>
</organism>
<dbReference type="Gene3D" id="1.20.1280.50">
    <property type="match status" value="1"/>
</dbReference>
<dbReference type="EMBL" id="MLFT02000003">
    <property type="protein sequence ID" value="PHT53919.1"/>
    <property type="molecule type" value="Genomic_DNA"/>
</dbReference>
<reference evidence="4" key="2">
    <citation type="journal article" date="2017" name="J. Anim. Genet.">
        <title>Multiple reference genome sequences of hot pepper reveal the massive evolution of plant disease resistance genes by retroduplication.</title>
        <authorList>
            <person name="Kim S."/>
            <person name="Park J."/>
            <person name="Yeom S.-I."/>
            <person name="Kim Y.-M."/>
            <person name="Seo E."/>
            <person name="Kim K.-T."/>
            <person name="Kim M.-S."/>
            <person name="Lee J.M."/>
            <person name="Cheong K."/>
            <person name="Shin H.-S."/>
            <person name="Kim S.-B."/>
            <person name="Han K."/>
            <person name="Lee J."/>
            <person name="Park M."/>
            <person name="Lee H.-A."/>
            <person name="Lee H.-Y."/>
            <person name="Lee Y."/>
            <person name="Oh S."/>
            <person name="Lee J.H."/>
            <person name="Choi E."/>
            <person name="Choi E."/>
            <person name="Lee S.E."/>
            <person name="Jeon J."/>
            <person name="Kim H."/>
            <person name="Choi G."/>
            <person name="Song H."/>
            <person name="Lee J."/>
            <person name="Lee S.-C."/>
            <person name="Kwon J.-K."/>
            <person name="Lee H.-Y."/>
            <person name="Koo N."/>
            <person name="Hong Y."/>
            <person name="Kim R.W."/>
            <person name="Kang W.-H."/>
            <person name="Huh J.H."/>
            <person name="Kang B.-C."/>
            <person name="Yang T.-J."/>
            <person name="Lee Y.-H."/>
            <person name="Bennetzen J.L."/>
            <person name="Choi D."/>
        </authorList>
    </citation>
    <scope>NUCLEOTIDE SEQUENCE [LARGE SCALE GENOMIC DNA]</scope>
    <source>
        <strain evidence="4">cv. PBC81</strain>
    </source>
</reference>
<dbReference type="InterPro" id="IPR036047">
    <property type="entry name" value="F-box-like_dom_sf"/>
</dbReference>